<name>A0A9Q1HXC8_CONCO</name>
<dbReference type="InterPro" id="IPR011992">
    <property type="entry name" value="EF-hand-dom_pair"/>
</dbReference>
<dbReference type="GO" id="GO:0048306">
    <property type="term" value="F:calcium-dependent protein binding"/>
    <property type="evidence" value="ECO:0007669"/>
    <property type="project" value="TreeGrafter"/>
</dbReference>
<dbReference type="SUPFAM" id="SSF47473">
    <property type="entry name" value="EF-hand"/>
    <property type="match status" value="1"/>
</dbReference>
<evidence type="ECO:0000256" key="3">
    <source>
        <dbReference type="ARBA" id="ARBA00022737"/>
    </source>
</evidence>
<dbReference type="PANTHER" id="PTHR11639:SF119">
    <property type="entry name" value="PROTEIN S100"/>
    <property type="match status" value="1"/>
</dbReference>
<gene>
    <name evidence="7" type="ORF">COCON_G00129760</name>
</gene>
<dbReference type="InterPro" id="IPR013787">
    <property type="entry name" value="S100_Ca-bd_sub"/>
</dbReference>
<dbReference type="FunFam" id="1.10.238.10:FF:000044">
    <property type="entry name" value="Protein S100"/>
    <property type="match status" value="1"/>
</dbReference>
<keyword evidence="2" id="KW-0479">Metal-binding</keyword>
<organism evidence="7 8">
    <name type="scientific">Conger conger</name>
    <name type="common">Conger eel</name>
    <name type="synonym">Muraena conger</name>
    <dbReference type="NCBI Taxonomy" id="82655"/>
    <lineage>
        <taxon>Eukaryota</taxon>
        <taxon>Metazoa</taxon>
        <taxon>Chordata</taxon>
        <taxon>Craniata</taxon>
        <taxon>Vertebrata</taxon>
        <taxon>Euteleostomi</taxon>
        <taxon>Actinopterygii</taxon>
        <taxon>Neopterygii</taxon>
        <taxon>Teleostei</taxon>
        <taxon>Anguilliformes</taxon>
        <taxon>Congridae</taxon>
        <taxon>Conger</taxon>
    </lineage>
</organism>
<dbReference type="PANTHER" id="PTHR11639">
    <property type="entry name" value="S100 CALCIUM-BINDING PROTEIN"/>
    <property type="match status" value="1"/>
</dbReference>
<evidence type="ECO:0000313" key="8">
    <source>
        <dbReference type="Proteomes" id="UP001152803"/>
    </source>
</evidence>
<dbReference type="Pfam" id="PF01023">
    <property type="entry name" value="S_100"/>
    <property type="match status" value="3"/>
</dbReference>
<feature type="region of interest" description="Disordered" evidence="5">
    <location>
        <begin position="127"/>
        <end position="149"/>
    </location>
</feature>
<dbReference type="SMART" id="SM01394">
    <property type="entry name" value="S_100"/>
    <property type="match status" value="3"/>
</dbReference>
<dbReference type="GO" id="GO:0048471">
    <property type="term" value="C:perinuclear region of cytoplasm"/>
    <property type="evidence" value="ECO:0007669"/>
    <property type="project" value="TreeGrafter"/>
</dbReference>
<proteinExistence type="inferred from homology"/>
<dbReference type="PROSITE" id="PS50222">
    <property type="entry name" value="EF_HAND_2"/>
    <property type="match status" value="1"/>
</dbReference>
<keyword evidence="4" id="KW-0106">Calcium</keyword>
<dbReference type="PROSITE" id="PS00018">
    <property type="entry name" value="EF_HAND_1"/>
    <property type="match status" value="1"/>
</dbReference>
<dbReference type="Gene3D" id="1.10.238.10">
    <property type="entry name" value="EF-hand"/>
    <property type="match status" value="3"/>
</dbReference>
<dbReference type="PROSITE" id="PS00303">
    <property type="entry name" value="S100_CABP"/>
    <property type="match status" value="1"/>
</dbReference>
<evidence type="ECO:0000256" key="4">
    <source>
        <dbReference type="ARBA" id="ARBA00022837"/>
    </source>
</evidence>
<protein>
    <recommendedName>
        <fullName evidence="6">EF-hand domain-containing protein</fullName>
    </recommendedName>
</protein>
<dbReference type="InterPro" id="IPR001751">
    <property type="entry name" value="S100/CaBP7/8-like_CS"/>
</dbReference>
<dbReference type="EMBL" id="JAFJMO010000009">
    <property type="protein sequence ID" value="KAJ8267804.1"/>
    <property type="molecule type" value="Genomic_DNA"/>
</dbReference>
<sequence length="258" mass="28288">MESAISALVSHFKAFAGKDGSSASLSREEFCSLVTAQLPTFVKNSTEDIPQTSSLASLLAQRESIIYAGLMESAIETVVEVYLKFAGTKENLSLNAFQRMVKKQLGNIMTDTDSSGAIKEMRQGLEHDKGKSRPGKAHLPLPLTGQQKPPVLQPLSMTTPEPECTSCLENAMQLMIQTFHKYSGKEGDKFTLSRAELRELLTEELGHYLGNAQDKEAVDKVMADLDANNDGEVDFTEFIILVGALTVACNDFFDKDKK</sequence>
<dbReference type="InterPro" id="IPR018247">
    <property type="entry name" value="EF_Hand_1_Ca_BS"/>
</dbReference>
<dbReference type="InterPro" id="IPR002048">
    <property type="entry name" value="EF_hand_dom"/>
</dbReference>
<dbReference type="GO" id="GO:0005509">
    <property type="term" value="F:calcium ion binding"/>
    <property type="evidence" value="ECO:0007669"/>
    <property type="project" value="InterPro"/>
</dbReference>
<dbReference type="AlphaFoldDB" id="A0A9Q1HXC8"/>
<dbReference type="GO" id="GO:0005615">
    <property type="term" value="C:extracellular space"/>
    <property type="evidence" value="ECO:0007669"/>
    <property type="project" value="TreeGrafter"/>
</dbReference>
<evidence type="ECO:0000256" key="5">
    <source>
        <dbReference type="SAM" id="MobiDB-lite"/>
    </source>
</evidence>
<accession>A0A9Q1HXC8</accession>
<dbReference type="SMART" id="SM00054">
    <property type="entry name" value="EFh"/>
    <property type="match status" value="1"/>
</dbReference>
<reference evidence="7" key="1">
    <citation type="journal article" date="2023" name="Science">
        <title>Genome structures resolve the early diversification of teleost fishes.</title>
        <authorList>
            <person name="Parey E."/>
            <person name="Louis A."/>
            <person name="Montfort J."/>
            <person name="Bouchez O."/>
            <person name="Roques C."/>
            <person name="Iampietro C."/>
            <person name="Lluch J."/>
            <person name="Castinel A."/>
            <person name="Donnadieu C."/>
            <person name="Desvignes T."/>
            <person name="Floi Bucao C."/>
            <person name="Jouanno E."/>
            <person name="Wen M."/>
            <person name="Mejri S."/>
            <person name="Dirks R."/>
            <person name="Jansen H."/>
            <person name="Henkel C."/>
            <person name="Chen W.J."/>
            <person name="Zahm M."/>
            <person name="Cabau C."/>
            <person name="Klopp C."/>
            <person name="Thompson A.W."/>
            <person name="Robinson-Rechavi M."/>
            <person name="Braasch I."/>
            <person name="Lecointre G."/>
            <person name="Bobe J."/>
            <person name="Postlethwait J.H."/>
            <person name="Berthelot C."/>
            <person name="Roest Crollius H."/>
            <person name="Guiguen Y."/>
        </authorList>
    </citation>
    <scope>NUCLEOTIDE SEQUENCE</scope>
    <source>
        <strain evidence="7">Concon-B</strain>
    </source>
</reference>
<comment type="caution">
    <text evidence="7">The sequence shown here is derived from an EMBL/GenBank/DDBJ whole genome shotgun (WGS) entry which is preliminary data.</text>
</comment>
<evidence type="ECO:0000256" key="1">
    <source>
        <dbReference type="ARBA" id="ARBA00007323"/>
    </source>
</evidence>
<evidence type="ECO:0000259" key="6">
    <source>
        <dbReference type="PROSITE" id="PS50222"/>
    </source>
</evidence>
<keyword evidence="3" id="KW-0677">Repeat</keyword>
<comment type="similarity">
    <text evidence="1">Belongs to the S-100 family.</text>
</comment>
<evidence type="ECO:0000256" key="2">
    <source>
        <dbReference type="ARBA" id="ARBA00022723"/>
    </source>
</evidence>
<feature type="domain" description="EF-hand" evidence="6">
    <location>
        <begin position="213"/>
        <end position="248"/>
    </location>
</feature>
<keyword evidence="8" id="KW-1185">Reference proteome</keyword>
<dbReference type="Proteomes" id="UP001152803">
    <property type="component" value="Unassembled WGS sequence"/>
</dbReference>
<dbReference type="OrthoDB" id="26525at2759"/>
<evidence type="ECO:0000313" key="7">
    <source>
        <dbReference type="EMBL" id="KAJ8267804.1"/>
    </source>
</evidence>